<dbReference type="InterPro" id="IPR015943">
    <property type="entry name" value="WD40/YVTN_repeat-like_dom_sf"/>
</dbReference>
<feature type="compositionally biased region" description="Polar residues" evidence="4">
    <location>
        <begin position="410"/>
        <end position="439"/>
    </location>
</feature>
<dbReference type="EMBL" id="QPFP01000028">
    <property type="protein sequence ID" value="TEB29267.1"/>
    <property type="molecule type" value="Genomic_DNA"/>
</dbReference>
<feature type="compositionally biased region" description="Polar residues" evidence="4">
    <location>
        <begin position="9"/>
        <end position="18"/>
    </location>
</feature>
<dbReference type="PANTHER" id="PTHR46170">
    <property type="entry name" value="GATOR COMPLEX PROTEIN WDR59"/>
    <property type="match status" value="1"/>
</dbReference>
<dbReference type="GO" id="GO:0034198">
    <property type="term" value="P:cellular response to amino acid starvation"/>
    <property type="evidence" value="ECO:0007669"/>
    <property type="project" value="TreeGrafter"/>
</dbReference>
<evidence type="ECO:0000313" key="5">
    <source>
        <dbReference type="EMBL" id="TEB29267.1"/>
    </source>
</evidence>
<dbReference type="PANTHER" id="PTHR46170:SF1">
    <property type="entry name" value="GATOR COMPLEX PROTEIN WDR59"/>
    <property type="match status" value="1"/>
</dbReference>
<reference evidence="5 6" key="1">
    <citation type="journal article" date="2019" name="Nat. Ecol. Evol.">
        <title>Megaphylogeny resolves global patterns of mushroom evolution.</title>
        <authorList>
            <person name="Varga T."/>
            <person name="Krizsan K."/>
            <person name="Foldi C."/>
            <person name="Dima B."/>
            <person name="Sanchez-Garcia M."/>
            <person name="Sanchez-Ramirez S."/>
            <person name="Szollosi G.J."/>
            <person name="Szarkandi J.G."/>
            <person name="Papp V."/>
            <person name="Albert L."/>
            <person name="Andreopoulos W."/>
            <person name="Angelini C."/>
            <person name="Antonin V."/>
            <person name="Barry K.W."/>
            <person name="Bougher N.L."/>
            <person name="Buchanan P."/>
            <person name="Buyck B."/>
            <person name="Bense V."/>
            <person name="Catcheside P."/>
            <person name="Chovatia M."/>
            <person name="Cooper J."/>
            <person name="Damon W."/>
            <person name="Desjardin D."/>
            <person name="Finy P."/>
            <person name="Geml J."/>
            <person name="Haridas S."/>
            <person name="Hughes K."/>
            <person name="Justo A."/>
            <person name="Karasinski D."/>
            <person name="Kautmanova I."/>
            <person name="Kiss B."/>
            <person name="Kocsube S."/>
            <person name="Kotiranta H."/>
            <person name="LaButti K.M."/>
            <person name="Lechner B.E."/>
            <person name="Liimatainen K."/>
            <person name="Lipzen A."/>
            <person name="Lukacs Z."/>
            <person name="Mihaltcheva S."/>
            <person name="Morgado L.N."/>
            <person name="Niskanen T."/>
            <person name="Noordeloos M.E."/>
            <person name="Ohm R.A."/>
            <person name="Ortiz-Santana B."/>
            <person name="Ovrebo C."/>
            <person name="Racz N."/>
            <person name="Riley R."/>
            <person name="Savchenko A."/>
            <person name="Shiryaev A."/>
            <person name="Soop K."/>
            <person name="Spirin V."/>
            <person name="Szebenyi C."/>
            <person name="Tomsovsky M."/>
            <person name="Tulloss R.E."/>
            <person name="Uehling J."/>
            <person name="Grigoriev I.V."/>
            <person name="Vagvolgyi C."/>
            <person name="Papp T."/>
            <person name="Martin F.M."/>
            <person name="Miettinen O."/>
            <person name="Hibbett D.S."/>
            <person name="Nagy L.G."/>
        </authorList>
    </citation>
    <scope>NUCLEOTIDE SEQUENCE [LARGE SCALE GENOMIC DNA]</scope>
    <source>
        <strain evidence="5 6">FP101781</strain>
    </source>
</reference>
<dbReference type="Proteomes" id="UP000298030">
    <property type="component" value="Unassembled WGS sequence"/>
</dbReference>
<feature type="region of interest" description="Disordered" evidence="4">
    <location>
        <begin position="734"/>
        <end position="776"/>
    </location>
</feature>
<feature type="repeat" description="WD" evidence="3">
    <location>
        <begin position="219"/>
        <end position="252"/>
    </location>
</feature>
<dbReference type="InterPro" id="IPR019775">
    <property type="entry name" value="WD40_repeat_CS"/>
</dbReference>
<dbReference type="GO" id="GO:0005774">
    <property type="term" value="C:vacuolar membrane"/>
    <property type="evidence" value="ECO:0007669"/>
    <property type="project" value="TreeGrafter"/>
</dbReference>
<dbReference type="OrthoDB" id="311712at2759"/>
<feature type="region of interest" description="Disordered" evidence="4">
    <location>
        <begin position="665"/>
        <end position="686"/>
    </location>
</feature>
<evidence type="ECO:0000256" key="2">
    <source>
        <dbReference type="ARBA" id="ARBA00022737"/>
    </source>
</evidence>
<feature type="region of interest" description="Disordered" evidence="4">
    <location>
        <begin position="407"/>
        <end position="439"/>
    </location>
</feature>
<protein>
    <submittedName>
        <fullName evidence="5">WD40 repeat-like protein</fullName>
    </submittedName>
</protein>
<sequence>MHRRPLPSTEVSSHNGSISVVGPDSPEDATNFKRSLEINMKDLVGDAVGNMSISPSSRDVVLAARKGLFIIDLENPLEVPRFLPQGGTWDVADVQWNPHHSRSQYIVSTSSEKMLIWNVERSGTKTSIEHILRSHYRAITDFNWHTTDCNLVASTGIDSWIFVWDLREPKKPAFGLSAFKESGTQVKWNRQDGNFLASAHGSEVLIWDSRKGSLPVTRISAHNSKIYGIDWSHHLRNEIVTCSLDKTIKTWDTNDCTYPNSSIHTDYPVWRARNLPFGQGVLSLPQRGETRLEMFARGEEPTLVETFDGHSDVVKEFVWRKGGPDEFQLITWSKDRTLRFWPVSAEVMHKVGYSPESYLPRSHLFLDRDPTTSYRNPPAVKPTLPTLSAPIGHRIILGEVRAGVPPRSANLITQPHSGSSARATQAEGSNQTPRDSQLTPTLTDAKLTAMTAALATASPMTRNRGGTMSRGPVAGRSGTGVEQQQWISLIKVGQKRGGSSGAGSADMENGVPSRLPSRQPSLARGDSEGGSRNRSPSRSRGGEDRKEQDNTHSLKEEISAALNTLPPHSKAKMEKADFKKRTCTVGLYGPWASGHSVFLRVVFTFPPRYPQPGPEGTPYVELQLTPLIKNQIRAYILKRLRALRERKRPCLEACLRFLAGEEERMGHGIDSDSSDEENGPSGKSAKQSIVQMYSDKNLAEPRTSQGTFGPNGELICFFRAPPRIVRNNLRGISDVSSPSKVTPEEQSQHHPPPSAALDQRIQFQQHQQQSRLFQSPALVSDAVRRLSSAARDNLPAES</sequence>
<keyword evidence="1 3" id="KW-0853">WD repeat</keyword>
<dbReference type="InterPro" id="IPR036322">
    <property type="entry name" value="WD40_repeat_dom_sf"/>
</dbReference>
<proteinExistence type="predicted"/>
<evidence type="ECO:0000256" key="3">
    <source>
        <dbReference type="PROSITE-ProRule" id="PRU00221"/>
    </source>
</evidence>
<dbReference type="SMART" id="SM00320">
    <property type="entry name" value="WD40"/>
    <property type="match status" value="5"/>
</dbReference>
<dbReference type="GO" id="GO:1904263">
    <property type="term" value="P:positive regulation of TORC1 signaling"/>
    <property type="evidence" value="ECO:0007669"/>
    <property type="project" value="TreeGrafter"/>
</dbReference>
<keyword evidence="6" id="KW-1185">Reference proteome</keyword>
<evidence type="ECO:0000256" key="1">
    <source>
        <dbReference type="ARBA" id="ARBA00022574"/>
    </source>
</evidence>
<name>A0A4Y7T522_COPMI</name>
<gene>
    <name evidence="5" type="ORF">FA13DRAFT_670847</name>
</gene>
<dbReference type="SUPFAM" id="SSF50978">
    <property type="entry name" value="WD40 repeat-like"/>
    <property type="match status" value="1"/>
</dbReference>
<keyword evidence="2" id="KW-0677">Repeat</keyword>
<feature type="compositionally biased region" description="Basic and acidic residues" evidence="4">
    <location>
        <begin position="540"/>
        <end position="552"/>
    </location>
</feature>
<dbReference type="Pfam" id="PF00400">
    <property type="entry name" value="WD40"/>
    <property type="match status" value="1"/>
</dbReference>
<dbReference type="InterPro" id="IPR001680">
    <property type="entry name" value="WD40_rpt"/>
</dbReference>
<dbReference type="STRING" id="71717.A0A4Y7T522"/>
<dbReference type="GO" id="GO:0035859">
    <property type="term" value="C:Seh1-associated complex"/>
    <property type="evidence" value="ECO:0007669"/>
    <property type="project" value="TreeGrafter"/>
</dbReference>
<dbReference type="Gene3D" id="2.130.10.10">
    <property type="entry name" value="YVTN repeat-like/Quinoprotein amine dehydrogenase"/>
    <property type="match status" value="1"/>
</dbReference>
<dbReference type="InterPro" id="IPR049567">
    <property type="entry name" value="WDR59-like"/>
</dbReference>
<dbReference type="PROSITE" id="PS50294">
    <property type="entry name" value="WD_REPEATS_REGION"/>
    <property type="match status" value="1"/>
</dbReference>
<feature type="region of interest" description="Disordered" evidence="4">
    <location>
        <begin position="455"/>
        <end position="552"/>
    </location>
</feature>
<feature type="repeat" description="WD" evidence="3">
    <location>
        <begin position="132"/>
        <end position="174"/>
    </location>
</feature>
<feature type="region of interest" description="Disordered" evidence="4">
    <location>
        <begin position="1"/>
        <end position="26"/>
    </location>
</feature>
<dbReference type="GO" id="GO:0035591">
    <property type="term" value="F:signaling adaptor activity"/>
    <property type="evidence" value="ECO:0007669"/>
    <property type="project" value="TreeGrafter"/>
</dbReference>
<dbReference type="PROSITE" id="PS00678">
    <property type="entry name" value="WD_REPEATS_1"/>
    <property type="match status" value="1"/>
</dbReference>
<evidence type="ECO:0000313" key="6">
    <source>
        <dbReference type="Proteomes" id="UP000298030"/>
    </source>
</evidence>
<accession>A0A4Y7T522</accession>
<dbReference type="PROSITE" id="PS50082">
    <property type="entry name" value="WD_REPEATS_2"/>
    <property type="match status" value="2"/>
</dbReference>
<feature type="compositionally biased region" description="Low complexity" evidence="4">
    <location>
        <begin position="759"/>
        <end position="775"/>
    </location>
</feature>
<comment type="caution">
    <text evidence="5">The sequence shown here is derived from an EMBL/GenBank/DDBJ whole genome shotgun (WGS) entry which is preliminary data.</text>
</comment>
<evidence type="ECO:0000256" key="4">
    <source>
        <dbReference type="SAM" id="MobiDB-lite"/>
    </source>
</evidence>
<dbReference type="AlphaFoldDB" id="A0A4Y7T522"/>
<organism evidence="5 6">
    <name type="scientific">Coprinellus micaceus</name>
    <name type="common">Glistening ink-cap mushroom</name>
    <name type="synonym">Coprinus micaceus</name>
    <dbReference type="NCBI Taxonomy" id="71717"/>
    <lineage>
        <taxon>Eukaryota</taxon>
        <taxon>Fungi</taxon>
        <taxon>Dikarya</taxon>
        <taxon>Basidiomycota</taxon>
        <taxon>Agaricomycotina</taxon>
        <taxon>Agaricomycetes</taxon>
        <taxon>Agaricomycetidae</taxon>
        <taxon>Agaricales</taxon>
        <taxon>Agaricineae</taxon>
        <taxon>Psathyrellaceae</taxon>
        <taxon>Coprinellus</taxon>
    </lineage>
</organism>